<feature type="region of interest" description="Disordered" evidence="1">
    <location>
        <begin position="27"/>
        <end position="97"/>
    </location>
</feature>
<organism evidence="2 3">
    <name type="scientific">Pleurotus eryngii</name>
    <name type="common">Boletus of the steppes</name>
    <dbReference type="NCBI Taxonomy" id="5323"/>
    <lineage>
        <taxon>Eukaryota</taxon>
        <taxon>Fungi</taxon>
        <taxon>Dikarya</taxon>
        <taxon>Basidiomycota</taxon>
        <taxon>Agaricomycotina</taxon>
        <taxon>Agaricomycetes</taxon>
        <taxon>Agaricomycetidae</taxon>
        <taxon>Agaricales</taxon>
        <taxon>Pleurotineae</taxon>
        <taxon>Pleurotaceae</taxon>
        <taxon>Pleurotus</taxon>
    </lineage>
</organism>
<dbReference type="EMBL" id="MU154637">
    <property type="protein sequence ID" value="KAF9490620.1"/>
    <property type="molecule type" value="Genomic_DNA"/>
</dbReference>
<dbReference type="Proteomes" id="UP000807025">
    <property type="component" value="Unassembled WGS sequence"/>
</dbReference>
<evidence type="ECO:0000313" key="3">
    <source>
        <dbReference type="Proteomes" id="UP000807025"/>
    </source>
</evidence>
<dbReference type="AlphaFoldDB" id="A0A9P5ZQ28"/>
<evidence type="ECO:0000256" key="1">
    <source>
        <dbReference type="SAM" id="MobiDB-lite"/>
    </source>
</evidence>
<evidence type="ECO:0000313" key="2">
    <source>
        <dbReference type="EMBL" id="KAF9490620.1"/>
    </source>
</evidence>
<feature type="region of interest" description="Disordered" evidence="1">
    <location>
        <begin position="179"/>
        <end position="264"/>
    </location>
</feature>
<protein>
    <submittedName>
        <fullName evidence="2">Uncharacterized protein</fullName>
    </submittedName>
</protein>
<comment type="caution">
    <text evidence="2">The sequence shown here is derived from an EMBL/GenBank/DDBJ whole genome shotgun (WGS) entry which is preliminary data.</text>
</comment>
<sequence>MRLLSLTAEVVGCVWCKAETHSSKHCPFPKLKDWKGPTPDAEDFVKPEPPHRPDASKRRVKTTKADKKEKENRGRLEKSQPQYVHKPQKRMSSNVKSHTCGGARGYAYPRVVWFLIELRGNEGSEGRTGLASATGCASHTLACPVFWGGVLCGYRGYGRRRGERDEDLSEKDYILEEHAVSARSRNSKESGGNNYSRGESSNIASSNPRDAVLGNTPGSSDLEEQAAPTIPMPGHTGLSQHAANLNPAKTEGHPVITGKHMMPP</sequence>
<feature type="compositionally biased region" description="Polar residues" evidence="1">
    <location>
        <begin position="189"/>
        <end position="208"/>
    </location>
</feature>
<reference evidence="2" key="1">
    <citation type="submission" date="2020-11" db="EMBL/GenBank/DDBJ databases">
        <authorList>
            <consortium name="DOE Joint Genome Institute"/>
            <person name="Ahrendt S."/>
            <person name="Riley R."/>
            <person name="Andreopoulos W."/>
            <person name="Labutti K."/>
            <person name="Pangilinan J."/>
            <person name="Ruiz-Duenas F.J."/>
            <person name="Barrasa J.M."/>
            <person name="Sanchez-Garcia M."/>
            <person name="Camarero S."/>
            <person name="Miyauchi S."/>
            <person name="Serrano A."/>
            <person name="Linde D."/>
            <person name="Babiker R."/>
            <person name="Drula E."/>
            <person name="Ayuso-Fernandez I."/>
            <person name="Pacheco R."/>
            <person name="Padilla G."/>
            <person name="Ferreira P."/>
            <person name="Barriuso J."/>
            <person name="Kellner H."/>
            <person name="Castanera R."/>
            <person name="Alfaro M."/>
            <person name="Ramirez L."/>
            <person name="Pisabarro A.G."/>
            <person name="Kuo A."/>
            <person name="Tritt A."/>
            <person name="Lipzen A."/>
            <person name="He G."/>
            <person name="Yan M."/>
            <person name="Ng V."/>
            <person name="Cullen D."/>
            <person name="Martin F."/>
            <person name="Rosso M.-N."/>
            <person name="Henrissat B."/>
            <person name="Hibbett D."/>
            <person name="Martinez A.T."/>
            <person name="Grigoriev I.V."/>
        </authorList>
    </citation>
    <scope>NUCLEOTIDE SEQUENCE</scope>
    <source>
        <strain evidence="2">ATCC 90797</strain>
    </source>
</reference>
<keyword evidence="3" id="KW-1185">Reference proteome</keyword>
<feature type="compositionally biased region" description="Basic and acidic residues" evidence="1">
    <location>
        <begin position="43"/>
        <end position="78"/>
    </location>
</feature>
<proteinExistence type="predicted"/>
<gene>
    <name evidence="2" type="ORF">BDN71DRAFT_1434561</name>
</gene>
<accession>A0A9P5ZQ28</accession>
<name>A0A9P5ZQ28_PLEER</name>